<feature type="non-terminal residue" evidence="1">
    <location>
        <position position="388"/>
    </location>
</feature>
<dbReference type="EMBL" id="DQZW01000305">
    <property type="protein sequence ID" value="HDL90530.1"/>
    <property type="molecule type" value="Genomic_DNA"/>
</dbReference>
<evidence type="ECO:0000313" key="1">
    <source>
        <dbReference type="EMBL" id="HDL90530.1"/>
    </source>
</evidence>
<sequence length="388" mass="43281">MILQKLTDRSGYAMGMNLLSRFVPVLFFVFVVFAIKASVGAEGCRKSSLFPLKVNHLSIAFPGVRLSGITLKTSVEKGKGCAWVYNIEKARVKKLRFKCWGRWIELNNVSIEGSIQGSQSGSLDGRLTAIIPRMGKIVLKAVREQDNEVFRAIVDLNSLDIFPIVAQLTGGKLVQGKIPLSLAIRLISRSDGIAYSVNGKIAGASWEDEPFDYAGDDVRITLHIEGRTERKGKRWLISKGEFDILEGDVIFSGLMLDFGITPLKSRFSGVWDLATARFRLTFFTADLLDLIKIRAEGDSASEFEWSIQLTSLARFYDLIEKESMHDSIFSDAGFRLSGKCKSFGRFFVATEKSGICGHLMCDELNMHSESPSFKGEFVFDIPFFLSLF</sequence>
<comment type="caution">
    <text evidence="1">The sequence shown here is derived from an EMBL/GenBank/DDBJ whole genome shotgun (WGS) entry which is preliminary data.</text>
</comment>
<gene>
    <name evidence="1" type="ORF">ENG14_06470</name>
</gene>
<dbReference type="AlphaFoldDB" id="A0A7C0WVK9"/>
<proteinExistence type="predicted"/>
<organism evidence="1">
    <name type="scientific">Thermodesulforhabdus norvegica</name>
    <dbReference type="NCBI Taxonomy" id="39841"/>
    <lineage>
        <taxon>Bacteria</taxon>
        <taxon>Pseudomonadati</taxon>
        <taxon>Thermodesulfobacteriota</taxon>
        <taxon>Syntrophobacteria</taxon>
        <taxon>Syntrophobacterales</taxon>
        <taxon>Thermodesulforhabdaceae</taxon>
        <taxon>Thermodesulforhabdus</taxon>
    </lineage>
</organism>
<reference evidence="1" key="1">
    <citation type="journal article" date="2020" name="mSystems">
        <title>Genome- and Community-Level Interaction Insights into Carbon Utilization and Element Cycling Functions of Hydrothermarchaeota in Hydrothermal Sediment.</title>
        <authorList>
            <person name="Zhou Z."/>
            <person name="Liu Y."/>
            <person name="Xu W."/>
            <person name="Pan J."/>
            <person name="Luo Z.H."/>
            <person name="Li M."/>
        </authorList>
    </citation>
    <scope>NUCLEOTIDE SEQUENCE [LARGE SCALE GENOMIC DNA]</scope>
    <source>
        <strain evidence="1">HyVt-19</strain>
    </source>
</reference>
<accession>A0A7C0WVK9</accession>
<protein>
    <submittedName>
        <fullName evidence="1">Uncharacterized protein</fullName>
    </submittedName>
</protein>
<name>A0A7C0WVK9_9BACT</name>
<dbReference type="Proteomes" id="UP000886355">
    <property type="component" value="Unassembled WGS sequence"/>
</dbReference>